<dbReference type="Proteomes" id="UP000774958">
    <property type="component" value="Unassembled WGS sequence"/>
</dbReference>
<evidence type="ECO:0000259" key="1">
    <source>
        <dbReference type="Pfam" id="PF01738"/>
    </source>
</evidence>
<proteinExistence type="predicted"/>
<dbReference type="InterPro" id="IPR050261">
    <property type="entry name" value="FrsA_esterase"/>
</dbReference>
<dbReference type="InterPro" id="IPR029058">
    <property type="entry name" value="AB_hydrolase_fold"/>
</dbReference>
<dbReference type="SUPFAM" id="SSF53474">
    <property type="entry name" value="alpha/beta-Hydrolases"/>
    <property type="match status" value="1"/>
</dbReference>
<dbReference type="EMBL" id="JAIRBT010000003">
    <property type="protein sequence ID" value="MBZ6065182.1"/>
    <property type="molecule type" value="Genomic_DNA"/>
</dbReference>
<gene>
    <name evidence="2" type="ORF">LA374_03010</name>
</gene>
<dbReference type="Gene3D" id="3.40.50.1820">
    <property type="entry name" value="alpha/beta hydrolase"/>
    <property type="match status" value="1"/>
</dbReference>
<keyword evidence="3" id="KW-1185">Reference proteome</keyword>
<name>A0ABS7V7Y8_9GAMM</name>
<dbReference type="RefSeq" id="WP_224162129.1">
    <property type="nucleotide sequence ID" value="NZ_JAIRBT010000003.1"/>
</dbReference>
<sequence>MKPWSIGMCAALAACTSLGARAEAVDYRVDGKIYEGYRHLAAKGRPLILLVHDWNGLTDYEIKRSEMLGKLGYNVFAVDLFGKGNRPVDLEAKKRETGTLYQDRPKMRALLGSALETARQSLGEGPVVVLGYCFGGAAALEFARSGADLAGTVSVHGGLSTPPGQDYRQVKGAVLIQHGSADESVSLTEFAALAKALELAGVQHEMTSYSGAPHAFSVFGSERYRADADAKAWRRLVEWLAEVTASPAR</sequence>
<evidence type="ECO:0000313" key="2">
    <source>
        <dbReference type="EMBL" id="MBZ6065182.1"/>
    </source>
</evidence>
<accession>A0ABS7V7Y8</accession>
<dbReference type="GO" id="GO:0016787">
    <property type="term" value="F:hydrolase activity"/>
    <property type="evidence" value="ECO:0007669"/>
    <property type="project" value="UniProtKB-KW"/>
</dbReference>
<comment type="caution">
    <text evidence="2">The sequence shown here is derived from an EMBL/GenBank/DDBJ whole genome shotgun (WGS) entry which is preliminary data.</text>
</comment>
<dbReference type="PANTHER" id="PTHR22946">
    <property type="entry name" value="DIENELACTONE HYDROLASE DOMAIN-CONTAINING PROTEIN-RELATED"/>
    <property type="match status" value="1"/>
</dbReference>
<feature type="domain" description="Dienelactone hydrolase" evidence="1">
    <location>
        <begin position="45"/>
        <end position="243"/>
    </location>
</feature>
<protein>
    <submittedName>
        <fullName evidence="2">Alpha/beta fold hydrolase</fullName>
    </submittedName>
</protein>
<dbReference type="InterPro" id="IPR002925">
    <property type="entry name" value="Dienelactn_hydro"/>
</dbReference>
<evidence type="ECO:0000313" key="3">
    <source>
        <dbReference type="Proteomes" id="UP000774958"/>
    </source>
</evidence>
<reference evidence="2 3" key="1">
    <citation type="submission" date="2021-09" db="EMBL/GenBank/DDBJ databases">
        <title>Aeromonas schubertii isolated from Asian sea bass.</title>
        <authorList>
            <person name="Pinpimai K."/>
        </authorList>
    </citation>
    <scope>NUCLEOTIDE SEQUENCE [LARGE SCALE GENOMIC DNA]</scope>
    <source>
        <strain evidence="2 3">CHULA2021a</strain>
    </source>
</reference>
<dbReference type="PANTHER" id="PTHR22946:SF0">
    <property type="entry name" value="DIENELACTONE HYDROLASE DOMAIN-CONTAINING PROTEIN"/>
    <property type="match status" value="1"/>
</dbReference>
<organism evidence="2 3">
    <name type="scientific">Aeromonas schubertii</name>
    <dbReference type="NCBI Taxonomy" id="652"/>
    <lineage>
        <taxon>Bacteria</taxon>
        <taxon>Pseudomonadati</taxon>
        <taxon>Pseudomonadota</taxon>
        <taxon>Gammaproteobacteria</taxon>
        <taxon>Aeromonadales</taxon>
        <taxon>Aeromonadaceae</taxon>
        <taxon>Aeromonas</taxon>
    </lineage>
</organism>
<dbReference type="Pfam" id="PF01738">
    <property type="entry name" value="DLH"/>
    <property type="match status" value="1"/>
</dbReference>
<dbReference type="PROSITE" id="PS51257">
    <property type="entry name" value="PROKAR_LIPOPROTEIN"/>
    <property type="match status" value="1"/>
</dbReference>
<keyword evidence="2" id="KW-0378">Hydrolase</keyword>